<name>A0A1T5I5J5_9GAMM</name>
<reference evidence="2 3" key="1">
    <citation type="submission" date="2017-02" db="EMBL/GenBank/DDBJ databases">
        <authorList>
            <person name="Peterson S.W."/>
        </authorList>
    </citation>
    <scope>NUCLEOTIDE SEQUENCE [LARGE SCALE GENOMIC DNA]</scope>
    <source>
        <strain evidence="3">type strain: NCCB 100098</strain>
    </source>
</reference>
<feature type="region of interest" description="Disordered" evidence="1">
    <location>
        <begin position="1"/>
        <end position="35"/>
    </location>
</feature>
<gene>
    <name evidence="2" type="ORF">CZ809_03999</name>
</gene>
<accession>A0A1T5I5J5</accession>
<feature type="compositionally biased region" description="Basic residues" evidence="1">
    <location>
        <begin position="1"/>
        <end position="10"/>
    </location>
</feature>
<evidence type="ECO:0000313" key="2">
    <source>
        <dbReference type="EMBL" id="SKC34387.1"/>
    </source>
</evidence>
<organism evidence="2 3">
    <name type="scientific">Photobacterium piscicola</name>
    <dbReference type="NCBI Taxonomy" id="1378299"/>
    <lineage>
        <taxon>Bacteria</taxon>
        <taxon>Pseudomonadati</taxon>
        <taxon>Pseudomonadota</taxon>
        <taxon>Gammaproteobacteria</taxon>
        <taxon>Vibrionales</taxon>
        <taxon>Vibrionaceae</taxon>
        <taxon>Photobacterium</taxon>
    </lineage>
</organism>
<dbReference type="AlphaFoldDB" id="A0A1T5I5J5"/>
<protein>
    <submittedName>
        <fullName evidence="2">Uncharacterized protein</fullName>
    </submittedName>
</protein>
<proteinExistence type="predicted"/>
<dbReference type="EMBL" id="FUZI01000017">
    <property type="protein sequence ID" value="SKC34387.1"/>
    <property type="molecule type" value="Genomic_DNA"/>
</dbReference>
<sequence length="35" mass="4266">MSRSLGRKRFWFQQNRQENPVNTNENQEVNNDSKL</sequence>
<feature type="compositionally biased region" description="Polar residues" evidence="1">
    <location>
        <begin position="12"/>
        <end position="35"/>
    </location>
</feature>
<evidence type="ECO:0000313" key="3">
    <source>
        <dbReference type="Proteomes" id="UP000189966"/>
    </source>
</evidence>
<evidence type="ECO:0000256" key="1">
    <source>
        <dbReference type="SAM" id="MobiDB-lite"/>
    </source>
</evidence>
<dbReference type="Proteomes" id="UP000189966">
    <property type="component" value="Unassembled WGS sequence"/>
</dbReference>